<feature type="compositionally biased region" description="Gly residues" evidence="2">
    <location>
        <begin position="921"/>
        <end position="930"/>
    </location>
</feature>
<dbReference type="Gene3D" id="3.90.70.10">
    <property type="entry name" value="Cysteine proteinases"/>
    <property type="match status" value="1"/>
</dbReference>
<keyword evidence="1" id="KW-0833">Ubl conjugation pathway</keyword>
<dbReference type="InterPro" id="IPR028889">
    <property type="entry name" value="USP"/>
</dbReference>
<dbReference type="GO" id="GO:0016579">
    <property type="term" value="P:protein deubiquitination"/>
    <property type="evidence" value="ECO:0007669"/>
    <property type="project" value="InterPro"/>
</dbReference>
<dbReference type="SUPFAM" id="SSF54001">
    <property type="entry name" value="Cysteine proteinases"/>
    <property type="match status" value="1"/>
</dbReference>
<keyword evidence="4" id="KW-0378">Hydrolase</keyword>
<accession>K2M637</accession>
<dbReference type="Gene3D" id="3.10.20.90">
    <property type="entry name" value="Phosphatidylinositol 3-kinase Catalytic Subunit, Chain A, domain 1"/>
    <property type="match status" value="1"/>
</dbReference>
<dbReference type="InterPro" id="IPR001394">
    <property type="entry name" value="Peptidase_C19_UCH"/>
</dbReference>
<dbReference type="InterPro" id="IPR038765">
    <property type="entry name" value="Papain-like_cys_pep_sf"/>
</dbReference>
<dbReference type="Pfam" id="PF12436">
    <property type="entry name" value="USP7_ICP0_bdg"/>
    <property type="match status" value="1"/>
</dbReference>
<dbReference type="EMBL" id="AHKC01012159">
    <property type="protein sequence ID" value="EKF30393.1"/>
    <property type="molecule type" value="Genomic_DNA"/>
</dbReference>
<proteinExistence type="predicted"/>
<dbReference type="GO" id="GO:0004843">
    <property type="term" value="F:cysteine-type deubiquitinase activity"/>
    <property type="evidence" value="ECO:0007669"/>
    <property type="project" value="InterPro"/>
</dbReference>
<dbReference type="Proteomes" id="UP000007350">
    <property type="component" value="Unassembled WGS sequence"/>
</dbReference>
<dbReference type="InterPro" id="IPR024729">
    <property type="entry name" value="USP7_ICP0-binding_dom"/>
</dbReference>
<evidence type="ECO:0000256" key="1">
    <source>
        <dbReference type="ARBA" id="ARBA00022786"/>
    </source>
</evidence>
<feature type="domain" description="USP" evidence="3">
    <location>
        <begin position="88"/>
        <end position="447"/>
    </location>
</feature>
<dbReference type="GO" id="GO:0005829">
    <property type="term" value="C:cytosol"/>
    <property type="evidence" value="ECO:0007669"/>
    <property type="project" value="TreeGrafter"/>
</dbReference>
<feature type="region of interest" description="Disordered" evidence="2">
    <location>
        <begin position="907"/>
        <end position="939"/>
    </location>
</feature>
<feature type="region of interest" description="Disordered" evidence="2">
    <location>
        <begin position="1117"/>
        <end position="1136"/>
    </location>
</feature>
<feature type="compositionally biased region" description="Polar residues" evidence="2">
    <location>
        <begin position="21"/>
        <end position="42"/>
    </location>
</feature>
<reference evidence="4 5" key="1">
    <citation type="journal article" date="2012" name="BMC Genomics">
        <title>Comparative genomic analysis of human infective Trypanosoma cruzi lineages with the bat-restricted subspecies T. cruzi marinkellei.</title>
        <authorList>
            <person name="Franzen O."/>
            <person name="Talavera-Lopez C."/>
            <person name="Ochaya S."/>
            <person name="Butler C.E."/>
            <person name="Messenger L.A."/>
            <person name="Lewis M.D."/>
            <person name="Llewellyn M.S."/>
            <person name="Marinkelle C.J."/>
            <person name="Tyler K.M."/>
            <person name="Miles M.A."/>
            <person name="Andersson B."/>
        </authorList>
    </citation>
    <scope>NUCLEOTIDE SEQUENCE [LARGE SCALE GENOMIC DNA]</scope>
    <source>
        <strain evidence="4 5">B7</strain>
    </source>
</reference>
<keyword evidence="5" id="KW-1185">Reference proteome</keyword>
<gene>
    <name evidence="4" type="ORF">MOQ_005796</name>
</gene>
<comment type="caution">
    <text evidence="4">The sequence shown here is derived from an EMBL/GenBank/DDBJ whole genome shotgun (WGS) entry which is preliminary data.</text>
</comment>
<protein>
    <submittedName>
        <fullName evidence="4">Ubiquitin hydrolase, putative</fullName>
    </submittedName>
</protein>
<evidence type="ECO:0000313" key="4">
    <source>
        <dbReference type="EMBL" id="EKF30393.1"/>
    </source>
</evidence>
<dbReference type="PROSITE" id="PS50235">
    <property type="entry name" value="USP_3"/>
    <property type="match status" value="1"/>
</dbReference>
<dbReference type="PANTHER" id="PTHR24006:SF925">
    <property type="entry name" value="UBIQUITINYL HYDROLASE 1"/>
    <property type="match status" value="1"/>
</dbReference>
<evidence type="ECO:0000313" key="5">
    <source>
        <dbReference type="Proteomes" id="UP000007350"/>
    </source>
</evidence>
<name>K2M637_TRYCR</name>
<evidence type="ECO:0000259" key="3">
    <source>
        <dbReference type="PROSITE" id="PS50235"/>
    </source>
</evidence>
<evidence type="ECO:0000256" key="2">
    <source>
        <dbReference type="SAM" id="MobiDB-lite"/>
    </source>
</evidence>
<dbReference type="PROSITE" id="PS00973">
    <property type="entry name" value="USP_2"/>
    <property type="match status" value="1"/>
</dbReference>
<dbReference type="Pfam" id="PF00443">
    <property type="entry name" value="UCH"/>
    <property type="match status" value="1"/>
</dbReference>
<feature type="compositionally biased region" description="Basic and acidic residues" evidence="2">
    <location>
        <begin position="333"/>
        <end position="345"/>
    </location>
</feature>
<dbReference type="InterPro" id="IPR050164">
    <property type="entry name" value="Peptidase_C19"/>
</dbReference>
<dbReference type="InterPro" id="IPR018200">
    <property type="entry name" value="USP_CS"/>
</dbReference>
<feature type="region of interest" description="Disordered" evidence="2">
    <location>
        <begin position="1"/>
        <end position="44"/>
    </location>
</feature>
<feature type="compositionally biased region" description="Low complexity" evidence="2">
    <location>
        <begin position="1119"/>
        <end position="1131"/>
    </location>
</feature>
<sequence length="1344" mass="151199">MNDPNDKFMTPPIGIEERTGGSCTSTDVSSPGTIPPSTSVESGQDVETVLWPVEQQGTTNNSVIFEAGNNVETRLAQEAVVHVPLPSSGLINEGCTCYLNSLLQLLFHLGYFRAAVYRMPEEGEEEDGSCSISEALKELFFHMQERTTPGHTKKLTAAFGWTERELFIQHDIQEMATLLRDNLEEKMKGTVTEGAINQLFEGRGEQVVMTLDKTFVSRSRDTFYDIHLPLSPHVTLIESLRSLTVKEQLVGDNKYRVEELGKEPEYKDAEKSYEFCRFPPVIWFHLKRFEMNLMSPSLEMKKVNNRLEFPVELCLQEFEKGGENSEAGTRQNEVPKERKGNHVEEMTEQQQQQKQPFSTNSPAIYDLQGVIVHRGSVRSGHYYCYIRQWDPVQERFVRWIEYDDDKVTVVSEDLAVSNNFGGCLTRQGRQSSVMATNNAYILSYVRRADCAKVLASPSADSIPQRVWDAFQREVLEDNRRLQMENEQRRKMNLIIFTDEHIREHVEQFQSETFPRDIRASAKLGIELGIEKRDPVRLVYELIAAHKQLKAFQLNPGEFRLWRSIANRSIRPHVPFKTYETCGDTLMTEYLDKGEELNSPMTSIFVYLQLPTTLPPFPVTDATSFILQSQKSEGVNEIACSMLLRQSVKLDAVNLYLEYGCYRRSQFFVYLELRSEEGFLLEYKDRGYTNERTVFNFKVNPELQKILGLVYRIEMPKAATSVRVREIRLNAPATALPTLQPTYHPGEAVLREANEENVLIFFKYFNYVTCRLIYAGSAIVPLTATIEACGNVLRQLLDEDGATTEPIQMLEEKHATVRPLRNDETIASARITSAAVLIGQREETPLVCRYPRVEEYLNAILHAILVRIVHIKFEKNTTQHSWMLDSSGTSINGGSVISTSSGGNNSNISSGSIMNLNTTGRSGSGGGGGGNNNNSNSNSNSSGILVGSECEGGVVGDSSVVEFVLCTKDEEKECCDTSFYASRRFDVHEIYMRSMNTQWSYAEVCEVIGAASGFDPNYIRLYRGDASVREQVSPEADPSASTMSFGELLGGGRNCVLFFEVLPKPRRVIEAMPRVIVTVRTEKNEPLYTEKIVMRQNASFGDLVRGTLERCSRMLRQRSATTTTTTTAAAAAVKDGSSGRNNKNCDNYDSHNANMGDGMAAPFRIASHYVIVVVDVGVGTIRKIIEAPMTPDGKCNCGLPIKAEREPLTLSLLPAQPLMENEFRLACCHGDWPGDMYGCQPFIFGQPFVVTINNATTVSGAREVLLEYSGVPPGEVASSRYGVVMYTDIVRHFPDWNERLYLYWKNTENSSGRTPTLLLNHKRPREKPGSRYVVQNNPALRISKR</sequence>
<organism evidence="4 5">
    <name type="scientific">Trypanosoma cruzi marinkellei</name>
    <dbReference type="NCBI Taxonomy" id="85056"/>
    <lineage>
        <taxon>Eukaryota</taxon>
        <taxon>Discoba</taxon>
        <taxon>Euglenozoa</taxon>
        <taxon>Kinetoplastea</taxon>
        <taxon>Metakinetoplastina</taxon>
        <taxon>Trypanosomatida</taxon>
        <taxon>Trypanosomatidae</taxon>
        <taxon>Trypanosoma</taxon>
        <taxon>Schizotrypanum</taxon>
    </lineage>
</organism>
<feature type="region of interest" description="Disordered" evidence="2">
    <location>
        <begin position="322"/>
        <end position="360"/>
    </location>
</feature>
<dbReference type="PANTHER" id="PTHR24006">
    <property type="entry name" value="UBIQUITIN CARBOXYL-TERMINAL HYDROLASE"/>
    <property type="match status" value="1"/>
</dbReference>
<dbReference type="OrthoDB" id="289038at2759"/>
<dbReference type="GO" id="GO:0005634">
    <property type="term" value="C:nucleus"/>
    <property type="evidence" value="ECO:0007669"/>
    <property type="project" value="TreeGrafter"/>
</dbReference>